<name>A0A5N0VHP9_9PSEU</name>
<gene>
    <name evidence="1" type="ORF">FPZ12_006855</name>
</gene>
<sequence>MTGEETQAKGADGARRAKIWLDSTTRANTQWVNPQPVAVRKLKFSWALENRNFSFDLGGILLGGDMDGEEFLAESKKYYRALDQAGHYKKFLAQCYRALELRPDRCDNFMYITWSPFSSDKWDELTKEAKVRSSVLEYRHLALGLEDEKEAGSAISKELCKDVAERLWIIVLSDRQEKHLRPTQEHLAIIRKHETERGFQ</sequence>
<evidence type="ECO:0000313" key="2">
    <source>
        <dbReference type="Proteomes" id="UP000319769"/>
    </source>
</evidence>
<dbReference type="AlphaFoldDB" id="A0A5N0VHP9"/>
<dbReference type="OrthoDB" id="4129060at2"/>
<dbReference type="RefSeq" id="WP_144746640.1">
    <property type="nucleotide sequence ID" value="NZ_VMNW02000006.1"/>
</dbReference>
<accession>A0A5N0VHP9</accession>
<evidence type="ECO:0000313" key="1">
    <source>
        <dbReference type="EMBL" id="KAA9164964.1"/>
    </source>
</evidence>
<organism evidence="1 2">
    <name type="scientific">Amycolatopsis acidicola</name>
    <dbReference type="NCBI Taxonomy" id="2596893"/>
    <lineage>
        <taxon>Bacteria</taxon>
        <taxon>Bacillati</taxon>
        <taxon>Actinomycetota</taxon>
        <taxon>Actinomycetes</taxon>
        <taxon>Pseudonocardiales</taxon>
        <taxon>Pseudonocardiaceae</taxon>
        <taxon>Amycolatopsis</taxon>
    </lineage>
</organism>
<reference evidence="1" key="1">
    <citation type="submission" date="2019-09" db="EMBL/GenBank/DDBJ databases">
        <authorList>
            <person name="Teo W.F.A."/>
            <person name="Duangmal K."/>
        </authorList>
    </citation>
    <scope>NUCLEOTIDE SEQUENCE [LARGE SCALE GENOMIC DNA]</scope>
    <source>
        <strain evidence="1">K81G1</strain>
    </source>
</reference>
<keyword evidence="2" id="KW-1185">Reference proteome</keyword>
<comment type="caution">
    <text evidence="1">The sequence shown here is derived from an EMBL/GenBank/DDBJ whole genome shotgun (WGS) entry which is preliminary data.</text>
</comment>
<dbReference type="Proteomes" id="UP000319769">
    <property type="component" value="Unassembled WGS sequence"/>
</dbReference>
<protein>
    <submittedName>
        <fullName evidence="1">Uncharacterized protein</fullName>
    </submittedName>
</protein>
<proteinExistence type="predicted"/>
<dbReference type="EMBL" id="VMNW02000006">
    <property type="protein sequence ID" value="KAA9164964.1"/>
    <property type="molecule type" value="Genomic_DNA"/>
</dbReference>